<feature type="binding site" evidence="1">
    <location>
        <position position="113"/>
    </location>
    <ligand>
        <name>L-histidine</name>
        <dbReference type="ChEBI" id="CHEBI:57595"/>
    </ligand>
</feature>
<keyword evidence="3" id="KW-0436">Ligase</keyword>
<feature type="binding site" evidence="1">
    <location>
        <position position="316"/>
    </location>
    <ligand>
        <name>L-histidine</name>
        <dbReference type="ChEBI" id="CHEBI:57595"/>
    </ligand>
</feature>
<dbReference type="GO" id="GO:0005737">
    <property type="term" value="C:cytoplasm"/>
    <property type="evidence" value="ECO:0007669"/>
    <property type="project" value="InterPro"/>
</dbReference>
<dbReference type="AlphaFoldDB" id="C6XQP4"/>
<feature type="domain" description="Class II Histidinyl-tRNA synthetase (HisRS)-like catalytic core" evidence="2">
    <location>
        <begin position="249"/>
        <end position="370"/>
    </location>
</feature>
<feature type="binding site" evidence="1">
    <location>
        <begin position="68"/>
        <end position="70"/>
    </location>
    <ligand>
        <name>L-histidine</name>
        <dbReference type="ChEBI" id="CHEBI:57595"/>
    </ligand>
</feature>
<dbReference type="SUPFAM" id="SSF55681">
    <property type="entry name" value="Class II aaRS and biotin synthetases"/>
    <property type="match status" value="1"/>
</dbReference>
<keyword evidence="3" id="KW-0030">Aminoacyl-tRNA synthetase</keyword>
<feature type="domain" description="Class II Histidinyl-tRNA synthetase (HisRS)-like catalytic core" evidence="2">
    <location>
        <begin position="38"/>
        <end position="206"/>
    </location>
</feature>
<dbReference type="STRING" id="582402.Hbal_0956"/>
<dbReference type="OrthoDB" id="9797914at2"/>
<accession>C6XQP4</accession>
<proteinExistence type="predicted"/>
<name>C6XQP4_HIRBI</name>
<evidence type="ECO:0000313" key="3">
    <source>
        <dbReference type="EMBL" id="ACT58650.1"/>
    </source>
</evidence>
<dbReference type="InterPro" id="IPR041715">
    <property type="entry name" value="HisRS-like_core"/>
</dbReference>
<dbReference type="RefSeq" id="WP_015826800.1">
    <property type="nucleotide sequence ID" value="NC_012982.1"/>
</dbReference>
<dbReference type="eggNOG" id="COG3705">
    <property type="taxonomic scope" value="Bacteria"/>
</dbReference>
<protein>
    <submittedName>
        <fullName evidence="3">tRNA synthetase class II (G H P and S)</fullName>
    </submittedName>
</protein>
<sequence length="381" mass="40553">MKTKQLIEMASKLETDLANAVSNKNAISIQPANVLPASILLELTGESVRGRLCSFTAPDGEEFCMRPDMTAPIALEIARGNLKAKRYLYSGSVYRFPQAGSGDDIEFDQTGFEWFGEKGGPKEDAEALALTLETLASAGVADGALRFGDSALFYALIDALKLDAPWPQRLRKAFNRKRGPRELMQAAGERAQRSPLASALSALDEDEARAAVEEMFAVSGISAVGGRDAGDIAQRLRSLSQSNGEGPSKKAQTAIEALLDINAPARKAVDEIAKIAKTAGVKLDKALNAYVERLDALEGLGAPMVSDAVFDTEFGRRFDYYDGLVFKVTHSELGGSLPLATGGRYDGLVSGLSGGKISTNAIGVALRADRICSVLNKEGCK</sequence>
<feature type="binding site" evidence="1">
    <location>
        <position position="95"/>
    </location>
    <ligand>
        <name>L-histidine</name>
        <dbReference type="ChEBI" id="CHEBI:57595"/>
    </ligand>
</feature>
<feature type="binding site" evidence="1">
    <location>
        <begin position="320"/>
        <end position="321"/>
    </location>
    <ligand>
        <name>L-histidine</name>
        <dbReference type="ChEBI" id="CHEBI:57595"/>
    </ligand>
</feature>
<feature type="binding site" evidence="1">
    <location>
        <position position="109"/>
    </location>
    <ligand>
        <name>L-histidine</name>
        <dbReference type="ChEBI" id="CHEBI:57595"/>
    </ligand>
</feature>
<dbReference type="GO" id="GO:0004821">
    <property type="term" value="F:histidine-tRNA ligase activity"/>
    <property type="evidence" value="ECO:0007669"/>
    <property type="project" value="TreeGrafter"/>
</dbReference>
<dbReference type="HOGENOM" id="CLU_025113_6_0_5"/>
<evidence type="ECO:0000256" key="1">
    <source>
        <dbReference type="PIRSR" id="PIRSR001549-1"/>
    </source>
</evidence>
<dbReference type="Proteomes" id="UP000002745">
    <property type="component" value="Chromosome"/>
</dbReference>
<evidence type="ECO:0000259" key="2">
    <source>
        <dbReference type="Pfam" id="PF13393"/>
    </source>
</evidence>
<gene>
    <name evidence="3" type="ordered locus">Hbal_0956</name>
</gene>
<dbReference type="Gene3D" id="3.30.930.10">
    <property type="entry name" value="Bira Bifunctional Protein, Domain 2"/>
    <property type="match status" value="1"/>
</dbReference>
<dbReference type="PIRSF" id="PIRSF001549">
    <property type="entry name" value="His-tRNA_synth"/>
    <property type="match status" value="1"/>
</dbReference>
<organism evidence="3 4">
    <name type="scientific">Hirschia baltica (strain ATCC 49814 / DSM 5838 / IFAM 1418)</name>
    <dbReference type="NCBI Taxonomy" id="582402"/>
    <lineage>
        <taxon>Bacteria</taxon>
        <taxon>Pseudomonadati</taxon>
        <taxon>Pseudomonadota</taxon>
        <taxon>Alphaproteobacteria</taxon>
        <taxon>Hyphomonadales</taxon>
        <taxon>Hyphomonadaceae</taxon>
        <taxon>Hirschia</taxon>
    </lineage>
</organism>
<dbReference type="KEGG" id="hba:Hbal_0956"/>
<dbReference type="PANTHER" id="PTHR43707">
    <property type="entry name" value="HISTIDYL-TRNA SYNTHETASE"/>
    <property type="match status" value="1"/>
</dbReference>
<dbReference type="Pfam" id="PF13393">
    <property type="entry name" value="tRNA-synt_His"/>
    <property type="match status" value="2"/>
</dbReference>
<dbReference type="InterPro" id="IPR045864">
    <property type="entry name" value="aa-tRNA-synth_II/BPL/LPL"/>
</dbReference>
<keyword evidence="4" id="KW-1185">Reference proteome</keyword>
<dbReference type="InterPro" id="IPR004516">
    <property type="entry name" value="HisRS/HisZ"/>
</dbReference>
<dbReference type="GO" id="GO:0006427">
    <property type="term" value="P:histidyl-tRNA aminoacylation"/>
    <property type="evidence" value="ECO:0007669"/>
    <property type="project" value="TreeGrafter"/>
</dbReference>
<dbReference type="EMBL" id="CP001678">
    <property type="protein sequence ID" value="ACT58650.1"/>
    <property type="molecule type" value="Genomic_DNA"/>
</dbReference>
<reference evidence="4" key="1">
    <citation type="journal article" date="2011" name="J. Bacteriol.">
        <title>Genome sequences of eight morphologically diverse alphaproteobacteria.</title>
        <authorList>
            <consortium name="US DOE Joint Genome Institute"/>
            <person name="Brown P.J."/>
            <person name="Kysela D.T."/>
            <person name="Buechlein A."/>
            <person name="Hemmerich C."/>
            <person name="Brun Y.V."/>
        </authorList>
    </citation>
    <scope>NUCLEOTIDE SEQUENCE [LARGE SCALE GENOMIC DNA]</scope>
    <source>
        <strain evidence="4">ATCC 49814 / DSM 5838 / IFAM 1418</strain>
    </source>
</reference>
<evidence type="ECO:0000313" key="4">
    <source>
        <dbReference type="Proteomes" id="UP000002745"/>
    </source>
</evidence>
<dbReference type="PANTHER" id="PTHR43707:SF1">
    <property type="entry name" value="HISTIDINE--TRNA LIGASE, MITOCHONDRIAL-RELATED"/>
    <property type="match status" value="1"/>
</dbReference>